<reference evidence="1 2" key="1">
    <citation type="submission" date="2021-06" db="EMBL/GenBank/DDBJ databases">
        <title>Caerostris extrusa draft genome.</title>
        <authorList>
            <person name="Kono N."/>
            <person name="Arakawa K."/>
        </authorList>
    </citation>
    <scope>NUCLEOTIDE SEQUENCE [LARGE SCALE GENOMIC DNA]</scope>
</reference>
<evidence type="ECO:0008006" key="3">
    <source>
        <dbReference type="Google" id="ProtNLM"/>
    </source>
</evidence>
<proteinExistence type="predicted"/>
<dbReference type="AlphaFoldDB" id="A0AAV4NS98"/>
<evidence type="ECO:0000313" key="1">
    <source>
        <dbReference type="EMBL" id="GIX86613.1"/>
    </source>
</evidence>
<evidence type="ECO:0000313" key="2">
    <source>
        <dbReference type="Proteomes" id="UP001054945"/>
    </source>
</evidence>
<accession>A0AAV4NS98</accession>
<name>A0AAV4NS98_CAEEX</name>
<keyword evidence="2" id="KW-1185">Reference proteome</keyword>
<dbReference type="Proteomes" id="UP001054945">
    <property type="component" value="Unassembled WGS sequence"/>
</dbReference>
<comment type="caution">
    <text evidence="1">The sequence shown here is derived from an EMBL/GenBank/DDBJ whole genome shotgun (WGS) entry which is preliminary data.</text>
</comment>
<sequence>MRPRCFLNRLLLDPDIGLVVVVLVWRQVASRSKGVLGIQAGYLSSLSSRDRTPRTHRIRTGYRYLPTCSNHAHKHVVACATVADCFPSRARR</sequence>
<protein>
    <recommendedName>
        <fullName evidence="3">Secreted protein</fullName>
    </recommendedName>
</protein>
<gene>
    <name evidence="1" type="ORF">CEXT_587851</name>
</gene>
<organism evidence="1 2">
    <name type="scientific">Caerostris extrusa</name>
    <name type="common">Bark spider</name>
    <name type="synonym">Caerostris bankana</name>
    <dbReference type="NCBI Taxonomy" id="172846"/>
    <lineage>
        <taxon>Eukaryota</taxon>
        <taxon>Metazoa</taxon>
        <taxon>Ecdysozoa</taxon>
        <taxon>Arthropoda</taxon>
        <taxon>Chelicerata</taxon>
        <taxon>Arachnida</taxon>
        <taxon>Araneae</taxon>
        <taxon>Araneomorphae</taxon>
        <taxon>Entelegynae</taxon>
        <taxon>Araneoidea</taxon>
        <taxon>Araneidae</taxon>
        <taxon>Caerostris</taxon>
    </lineage>
</organism>
<dbReference type="EMBL" id="BPLR01003603">
    <property type="protein sequence ID" value="GIX86613.1"/>
    <property type="molecule type" value="Genomic_DNA"/>
</dbReference>